<dbReference type="InterPro" id="IPR005863">
    <property type="entry name" value="UDP-N-AcMur_synth"/>
</dbReference>
<dbReference type="SUPFAM" id="SSF53623">
    <property type="entry name" value="MurD-like peptide ligases, catalytic domain"/>
    <property type="match status" value="1"/>
</dbReference>
<feature type="domain" description="Mur ligase central" evidence="14">
    <location>
        <begin position="111"/>
        <end position="300"/>
    </location>
</feature>
<accession>A0ABU9T4E5</accession>
<dbReference type="PANTHER" id="PTHR43024:SF1">
    <property type="entry name" value="UDP-N-ACETYLMURAMOYL-TRIPEPTIDE--D-ALANYL-D-ALANINE LIGASE"/>
    <property type="match status" value="1"/>
</dbReference>
<dbReference type="RefSeq" id="WP_342847976.1">
    <property type="nucleotide sequence ID" value="NZ_JBBMQO010000003.1"/>
</dbReference>
<keyword evidence="9 10" id="KW-0961">Cell wall biogenesis/degradation</keyword>
<dbReference type="InterPro" id="IPR035911">
    <property type="entry name" value="MurE/MurF_N"/>
</dbReference>
<keyword evidence="2 10" id="KW-0436">Ligase</keyword>
<evidence type="ECO:0000256" key="3">
    <source>
        <dbReference type="ARBA" id="ARBA00022618"/>
    </source>
</evidence>
<comment type="similarity">
    <text evidence="10">Belongs to the MurCDEF family. MurF subfamily.</text>
</comment>
<comment type="caution">
    <text evidence="15">The sequence shown here is derived from an EMBL/GenBank/DDBJ whole genome shotgun (WGS) entry which is preliminary data.</text>
</comment>
<name>A0ABU9T4E5_9HYPH</name>
<evidence type="ECO:0000313" key="15">
    <source>
        <dbReference type="EMBL" id="MEM5501002.1"/>
    </source>
</evidence>
<comment type="subcellular location">
    <subcellularLocation>
        <location evidence="10 11">Cytoplasm</location>
    </subcellularLocation>
</comment>
<dbReference type="Proteomes" id="UP001477870">
    <property type="component" value="Unassembled WGS sequence"/>
</dbReference>
<dbReference type="InterPro" id="IPR000713">
    <property type="entry name" value="Mur_ligase_N"/>
</dbReference>
<dbReference type="EC" id="6.3.2.10" evidence="10 11"/>
<dbReference type="GO" id="GO:0016874">
    <property type="term" value="F:ligase activity"/>
    <property type="evidence" value="ECO:0007669"/>
    <property type="project" value="UniProtKB-KW"/>
</dbReference>
<keyword evidence="1 10" id="KW-0963">Cytoplasm</keyword>
<dbReference type="Pfam" id="PF01225">
    <property type="entry name" value="Mur_ligase"/>
    <property type="match status" value="1"/>
</dbReference>
<keyword evidence="3 10" id="KW-0132">Cell division</keyword>
<evidence type="ECO:0000259" key="13">
    <source>
        <dbReference type="Pfam" id="PF02875"/>
    </source>
</evidence>
<evidence type="ECO:0000256" key="9">
    <source>
        <dbReference type="ARBA" id="ARBA00023316"/>
    </source>
</evidence>
<keyword evidence="7 10" id="KW-0573">Peptidoglycan synthesis</keyword>
<dbReference type="InterPro" id="IPR051046">
    <property type="entry name" value="MurCDEF_CellWall_CoF430Synth"/>
</dbReference>
<evidence type="ECO:0000259" key="12">
    <source>
        <dbReference type="Pfam" id="PF01225"/>
    </source>
</evidence>
<protein>
    <recommendedName>
        <fullName evidence="10 11">UDP-N-acetylmuramoyl-tripeptide--D-alanyl-D-alanine ligase</fullName>
        <ecNumber evidence="10 11">6.3.2.10</ecNumber>
    </recommendedName>
    <alternativeName>
        <fullName evidence="10">D-alanyl-D-alanine-adding enzyme</fullName>
    </alternativeName>
</protein>
<keyword evidence="5 10" id="KW-0067">ATP-binding</keyword>
<evidence type="ECO:0000256" key="7">
    <source>
        <dbReference type="ARBA" id="ARBA00022984"/>
    </source>
</evidence>
<keyword evidence="8 10" id="KW-0131">Cell cycle</keyword>
<dbReference type="EMBL" id="JBBMQO010000003">
    <property type="protein sequence ID" value="MEM5501002.1"/>
    <property type="molecule type" value="Genomic_DNA"/>
</dbReference>
<comment type="pathway">
    <text evidence="10 11">Cell wall biogenesis; peptidoglycan biosynthesis.</text>
</comment>
<evidence type="ECO:0000256" key="8">
    <source>
        <dbReference type="ARBA" id="ARBA00023306"/>
    </source>
</evidence>
<dbReference type="InterPro" id="IPR036565">
    <property type="entry name" value="Mur-like_cat_sf"/>
</dbReference>
<sequence length="469" mass="50010">MPLWTGQAMVEAMHARPVHGVPDEITGISIDTRTLQKGEAFFAIKGDRVDGHDYATAAAAAGAAVLVIDEKRLPSLGRIQTPLMVVDDVLHAMELLGKAARARSKAKIIAVTGSAGKTTTKDALAHALATCGKVHASAASFNNHWGVPLTLARMPEETEYGIFEIGMNHAGEITPLAKMVQPHIAIVTLVAAAHMGHFKTLDDIAHAKGEIFSGLVRGGTAIINRDDKRFKLLSEIAEKSGVKNIVGYGANRRSDVVLKNAEYLDDCTTAIAKVFGQEVAFKVSVPGKHVVQNMLAVLTTAHLVEADMCKVSHSLARLTASDGRGRHYELKVSGGTFTLIDESYNANPASMEAALEMLASMNPKGRGRRIAVLGDMLEMGKFSQKLHAALADPLARFAIKDVYLAGSEMIALEAALGEEFNTHYFEDADGLAKEFTEVPSAGDVIMVKSSNGIGFSKIVKALLKAYSAA</sequence>
<dbReference type="Gene3D" id="3.40.1190.10">
    <property type="entry name" value="Mur-like, catalytic domain"/>
    <property type="match status" value="1"/>
</dbReference>
<reference evidence="15 16" key="1">
    <citation type="submission" date="2024-03" db="EMBL/GenBank/DDBJ databases">
        <title>Community enrichment and isolation of bacterial strains for fucoidan degradation.</title>
        <authorList>
            <person name="Sichert A."/>
        </authorList>
    </citation>
    <scope>NUCLEOTIDE SEQUENCE [LARGE SCALE GENOMIC DNA]</scope>
    <source>
        <strain evidence="15 16">AS62</strain>
    </source>
</reference>
<evidence type="ECO:0000256" key="6">
    <source>
        <dbReference type="ARBA" id="ARBA00022960"/>
    </source>
</evidence>
<keyword evidence="6 10" id="KW-0133">Cell shape</keyword>
<keyword evidence="16" id="KW-1185">Reference proteome</keyword>
<dbReference type="PANTHER" id="PTHR43024">
    <property type="entry name" value="UDP-N-ACETYLMURAMOYL-TRIPEPTIDE--D-ALANYL-D-ALANINE LIGASE"/>
    <property type="match status" value="1"/>
</dbReference>
<evidence type="ECO:0000256" key="5">
    <source>
        <dbReference type="ARBA" id="ARBA00022840"/>
    </source>
</evidence>
<comment type="catalytic activity">
    <reaction evidence="10 11">
        <text>D-alanyl-D-alanine + UDP-N-acetyl-alpha-D-muramoyl-L-alanyl-gamma-D-glutamyl-meso-2,6-diaminopimelate + ATP = UDP-N-acetyl-alpha-D-muramoyl-L-alanyl-gamma-D-glutamyl-meso-2,6-diaminopimeloyl-D-alanyl-D-alanine + ADP + phosphate + H(+)</text>
        <dbReference type="Rhea" id="RHEA:28374"/>
        <dbReference type="ChEBI" id="CHEBI:15378"/>
        <dbReference type="ChEBI" id="CHEBI:30616"/>
        <dbReference type="ChEBI" id="CHEBI:43474"/>
        <dbReference type="ChEBI" id="CHEBI:57822"/>
        <dbReference type="ChEBI" id="CHEBI:61386"/>
        <dbReference type="ChEBI" id="CHEBI:83905"/>
        <dbReference type="ChEBI" id="CHEBI:456216"/>
        <dbReference type="EC" id="6.3.2.10"/>
    </reaction>
</comment>
<dbReference type="SUPFAM" id="SSF53244">
    <property type="entry name" value="MurD-like peptide ligases, peptide-binding domain"/>
    <property type="match status" value="1"/>
</dbReference>
<feature type="domain" description="Mur ligase N-terminal catalytic" evidence="12">
    <location>
        <begin position="24"/>
        <end position="97"/>
    </location>
</feature>
<dbReference type="SUPFAM" id="SSF63418">
    <property type="entry name" value="MurE/MurF N-terminal domain"/>
    <property type="match status" value="1"/>
</dbReference>
<dbReference type="InterPro" id="IPR013221">
    <property type="entry name" value="Mur_ligase_cen"/>
</dbReference>
<dbReference type="NCBIfam" id="NF010693">
    <property type="entry name" value="PRK14093.1"/>
    <property type="match status" value="1"/>
</dbReference>
<evidence type="ECO:0000256" key="4">
    <source>
        <dbReference type="ARBA" id="ARBA00022741"/>
    </source>
</evidence>
<organism evidence="15 16">
    <name type="scientific">Ahrensia kielensis</name>
    <dbReference type="NCBI Taxonomy" id="76980"/>
    <lineage>
        <taxon>Bacteria</taxon>
        <taxon>Pseudomonadati</taxon>
        <taxon>Pseudomonadota</taxon>
        <taxon>Alphaproteobacteria</taxon>
        <taxon>Hyphomicrobiales</taxon>
        <taxon>Ahrensiaceae</taxon>
        <taxon>Ahrensia</taxon>
    </lineage>
</organism>
<dbReference type="HAMAP" id="MF_02019">
    <property type="entry name" value="MurF"/>
    <property type="match status" value="1"/>
</dbReference>
<dbReference type="InterPro" id="IPR036615">
    <property type="entry name" value="Mur_ligase_C_dom_sf"/>
</dbReference>
<evidence type="ECO:0000256" key="2">
    <source>
        <dbReference type="ARBA" id="ARBA00022598"/>
    </source>
</evidence>
<dbReference type="Pfam" id="PF08245">
    <property type="entry name" value="Mur_ligase_M"/>
    <property type="match status" value="1"/>
</dbReference>
<dbReference type="Gene3D" id="3.40.1390.10">
    <property type="entry name" value="MurE/MurF, N-terminal domain"/>
    <property type="match status" value="1"/>
</dbReference>
<evidence type="ECO:0000313" key="16">
    <source>
        <dbReference type="Proteomes" id="UP001477870"/>
    </source>
</evidence>
<evidence type="ECO:0000256" key="11">
    <source>
        <dbReference type="RuleBase" id="RU004136"/>
    </source>
</evidence>
<dbReference type="Pfam" id="PF02875">
    <property type="entry name" value="Mur_ligase_C"/>
    <property type="match status" value="1"/>
</dbReference>
<dbReference type="NCBIfam" id="TIGR01143">
    <property type="entry name" value="murF"/>
    <property type="match status" value="1"/>
</dbReference>
<dbReference type="Gene3D" id="3.90.190.20">
    <property type="entry name" value="Mur ligase, C-terminal domain"/>
    <property type="match status" value="1"/>
</dbReference>
<evidence type="ECO:0000256" key="1">
    <source>
        <dbReference type="ARBA" id="ARBA00022490"/>
    </source>
</evidence>
<keyword evidence="4 10" id="KW-0547">Nucleotide-binding</keyword>
<dbReference type="InterPro" id="IPR004101">
    <property type="entry name" value="Mur_ligase_C"/>
</dbReference>
<feature type="binding site" evidence="10">
    <location>
        <begin position="113"/>
        <end position="119"/>
    </location>
    <ligand>
        <name>ATP</name>
        <dbReference type="ChEBI" id="CHEBI:30616"/>
    </ligand>
</feature>
<comment type="function">
    <text evidence="10 11">Involved in cell wall formation. Catalyzes the final step in the synthesis of UDP-N-acetylmuramoyl-pentapeptide, the precursor of murein.</text>
</comment>
<evidence type="ECO:0000256" key="10">
    <source>
        <dbReference type="HAMAP-Rule" id="MF_02019"/>
    </source>
</evidence>
<evidence type="ECO:0000259" key="14">
    <source>
        <dbReference type="Pfam" id="PF08245"/>
    </source>
</evidence>
<proteinExistence type="inferred from homology"/>
<gene>
    <name evidence="10" type="primary">murF</name>
    <name evidence="15" type="ORF">WNY59_05325</name>
</gene>
<feature type="domain" description="Mur ligase C-terminal" evidence="13">
    <location>
        <begin position="335"/>
        <end position="450"/>
    </location>
</feature>